<evidence type="ECO:0000313" key="2">
    <source>
        <dbReference type="Proteomes" id="UP000188320"/>
    </source>
</evidence>
<dbReference type="EMBL" id="LSSK01000313">
    <property type="protein sequence ID" value="OMH83784.1"/>
    <property type="molecule type" value="Genomic_DNA"/>
</dbReference>
<comment type="caution">
    <text evidence="1">The sequence shown here is derived from an EMBL/GenBank/DDBJ whole genome shotgun (WGS) entry which is preliminary data.</text>
</comment>
<gene>
    <name evidence="1" type="ORF">AX774_g2710</name>
</gene>
<name>A0A1R1PS51_ZANCU</name>
<reference evidence="2" key="1">
    <citation type="submission" date="2017-01" db="EMBL/GenBank/DDBJ databases">
        <authorList>
            <person name="Wang Y."/>
            <person name="White M."/>
            <person name="Kvist S."/>
            <person name="Moncalvo J.-M."/>
        </authorList>
    </citation>
    <scope>NUCLEOTIDE SEQUENCE [LARGE SCALE GENOMIC DNA]</scope>
    <source>
        <strain evidence="2">COL-18-3</strain>
    </source>
</reference>
<accession>A0A1R1PS51</accession>
<dbReference type="AlphaFoldDB" id="A0A1R1PS51"/>
<sequence length="151" mass="16147">MSSLNTIIGFFPFGGYTNNVCVLDFCFPNSTSSFSNTESASPSFPPFSFLLDSTSSGFSAAFDGDISTIAVDVINFSISLPISPFSFSFSLGTALDIDSRVLYLRTFVRFTLASFSETAVSSVIRLSSVCGITYLLLGSCIFTELSITTTS</sequence>
<evidence type="ECO:0000313" key="1">
    <source>
        <dbReference type="EMBL" id="OMH83784.1"/>
    </source>
</evidence>
<dbReference type="Proteomes" id="UP000188320">
    <property type="component" value="Unassembled WGS sequence"/>
</dbReference>
<proteinExistence type="predicted"/>
<organism evidence="1 2">
    <name type="scientific">Zancudomyces culisetae</name>
    <name type="common">Gut fungus</name>
    <name type="synonym">Smittium culisetae</name>
    <dbReference type="NCBI Taxonomy" id="1213189"/>
    <lineage>
        <taxon>Eukaryota</taxon>
        <taxon>Fungi</taxon>
        <taxon>Fungi incertae sedis</taxon>
        <taxon>Zoopagomycota</taxon>
        <taxon>Kickxellomycotina</taxon>
        <taxon>Harpellomycetes</taxon>
        <taxon>Harpellales</taxon>
        <taxon>Legeriomycetaceae</taxon>
        <taxon>Zancudomyces</taxon>
    </lineage>
</organism>
<keyword evidence="2" id="KW-1185">Reference proteome</keyword>
<protein>
    <submittedName>
        <fullName evidence="1">Uncharacterized protein</fullName>
    </submittedName>
</protein>